<protein>
    <submittedName>
        <fullName evidence="7">Polysaccharide transporter</fullName>
    </submittedName>
</protein>
<evidence type="ECO:0000256" key="5">
    <source>
        <dbReference type="ARBA" id="ARBA00023136"/>
    </source>
</evidence>
<dbReference type="InterPro" id="IPR050833">
    <property type="entry name" value="Poly_Biosynth_Transport"/>
</dbReference>
<feature type="transmembrane region" description="Helical" evidence="6">
    <location>
        <begin position="296"/>
        <end position="312"/>
    </location>
</feature>
<dbReference type="CDD" id="cd13128">
    <property type="entry name" value="MATE_Wzx_like"/>
    <property type="match status" value="1"/>
</dbReference>
<dbReference type="EMBL" id="MNLB01000004">
    <property type="protein sequence ID" value="PAC73518.1"/>
    <property type="molecule type" value="Genomic_DNA"/>
</dbReference>
<feature type="transmembrane region" description="Helical" evidence="6">
    <location>
        <begin position="12"/>
        <end position="34"/>
    </location>
</feature>
<feature type="transmembrane region" description="Helical" evidence="6">
    <location>
        <begin position="419"/>
        <end position="441"/>
    </location>
</feature>
<evidence type="ECO:0000313" key="8">
    <source>
        <dbReference type="Proteomes" id="UP000216789"/>
    </source>
</evidence>
<evidence type="ECO:0000313" key="7">
    <source>
        <dbReference type="EMBL" id="PAC73518.1"/>
    </source>
</evidence>
<dbReference type="AlphaFoldDB" id="A0A267WLM4"/>
<evidence type="ECO:0000256" key="6">
    <source>
        <dbReference type="SAM" id="Phobius"/>
    </source>
</evidence>
<comment type="subcellular location">
    <subcellularLocation>
        <location evidence="1">Cell membrane</location>
        <topology evidence="1">Multi-pass membrane protein</topology>
    </subcellularLocation>
</comment>
<feature type="transmembrane region" description="Helical" evidence="6">
    <location>
        <begin position="89"/>
        <end position="111"/>
    </location>
</feature>
<organism evidence="7 8">
    <name type="scientific">Bifidobacterium pseudocatenulatum</name>
    <dbReference type="NCBI Taxonomy" id="28026"/>
    <lineage>
        <taxon>Bacteria</taxon>
        <taxon>Bacillati</taxon>
        <taxon>Actinomycetota</taxon>
        <taxon>Actinomycetes</taxon>
        <taxon>Bifidobacteriales</taxon>
        <taxon>Bifidobacteriaceae</taxon>
        <taxon>Bifidobacterium</taxon>
    </lineage>
</organism>
<evidence type="ECO:0000256" key="2">
    <source>
        <dbReference type="ARBA" id="ARBA00022475"/>
    </source>
</evidence>
<proteinExistence type="predicted"/>
<dbReference type="Pfam" id="PF01943">
    <property type="entry name" value="Polysacc_synt"/>
    <property type="match status" value="1"/>
</dbReference>
<keyword evidence="3 6" id="KW-0812">Transmembrane</keyword>
<feature type="transmembrane region" description="Helical" evidence="6">
    <location>
        <begin position="332"/>
        <end position="353"/>
    </location>
</feature>
<dbReference type="RefSeq" id="WP_095279514.1">
    <property type="nucleotide sequence ID" value="NZ_MNLB01000004.1"/>
</dbReference>
<feature type="transmembrane region" description="Helical" evidence="6">
    <location>
        <begin position="360"/>
        <end position="380"/>
    </location>
</feature>
<evidence type="ECO:0000256" key="3">
    <source>
        <dbReference type="ARBA" id="ARBA00022692"/>
    </source>
</evidence>
<feature type="transmembrane region" description="Helical" evidence="6">
    <location>
        <begin position="447"/>
        <end position="468"/>
    </location>
</feature>
<feature type="transmembrane region" description="Helical" evidence="6">
    <location>
        <begin position="386"/>
        <end position="407"/>
    </location>
</feature>
<keyword evidence="4 6" id="KW-1133">Transmembrane helix</keyword>
<accession>A0A267WLM4</accession>
<gene>
    <name evidence="7" type="ORF">BPS1E_0910</name>
</gene>
<dbReference type="GO" id="GO:0005886">
    <property type="term" value="C:plasma membrane"/>
    <property type="evidence" value="ECO:0007669"/>
    <property type="project" value="UniProtKB-SubCell"/>
</dbReference>
<feature type="transmembrane region" description="Helical" evidence="6">
    <location>
        <begin position="213"/>
        <end position="232"/>
    </location>
</feature>
<name>A0A267WLM4_BIFPS</name>
<keyword evidence="2" id="KW-1003">Cell membrane</keyword>
<feature type="transmembrane region" description="Helical" evidence="6">
    <location>
        <begin position="258"/>
        <end position="275"/>
    </location>
</feature>
<keyword evidence="5 6" id="KW-0472">Membrane</keyword>
<dbReference type="PANTHER" id="PTHR30250">
    <property type="entry name" value="PST FAMILY PREDICTED COLANIC ACID TRANSPORTER"/>
    <property type="match status" value="1"/>
</dbReference>
<dbReference type="PANTHER" id="PTHR30250:SF11">
    <property type="entry name" value="O-ANTIGEN TRANSPORTER-RELATED"/>
    <property type="match status" value="1"/>
</dbReference>
<reference evidence="7 8" key="1">
    <citation type="journal article" date="2017" name="ISME J.">
        <title>Unveiling bifidobacterial biogeography across the mammalian branch of the tree of life.</title>
        <authorList>
            <person name="Milani C."/>
            <person name="Mangifesta M."/>
            <person name="Mancabelli L."/>
            <person name="Lugli G.A."/>
            <person name="James K."/>
            <person name="Duranti S."/>
            <person name="Turroni F."/>
            <person name="Ferrario C."/>
            <person name="Ossiprandi M.C."/>
            <person name="van Sinderen D."/>
            <person name="Ventura M."/>
        </authorList>
    </citation>
    <scope>NUCLEOTIDE SEQUENCE [LARGE SCALE GENOMIC DNA]</scope>
    <source>
        <strain evidence="7 8">1E</strain>
    </source>
</reference>
<dbReference type="Proteomes" id="UP000216789">
    <property type="component" value="Unassembled WGS sequence"/>
</dbReference>
<dbReference type="InterPro" id="IPR002797">
    <property type="entry name" value="Polysacc_synth"/>
</dbReference>
<feature type="transmembrane region" description="Helical" evidence="6">
    <location>
        <begin position="46"/>
        <end position="68"/>
    </location>
</feature>
<feature type="transmembrane region" description="Helical" evidence="6">
    <location>
        <begin position="173"/>
        <end position="193"/>
    </location>
</feature>
<comment type="caution">
    <text evidence="7">The sequence shown here is derived from an EMBL/GenBank/DDBJ whole genome shotgun (WGS) entry which is preliminary data.</text>
</comment>
<evidence type="ECO:0000256" key="4">
    <source>
        <dbReference type="ARBA" id="ARBA00022989"/>
    </source>
</evidence>
<sequence>MSRHKRKSIKVNFLMNAFLTCSNFIFPLITFPYVSRVLLADGNGKINFATAIVNYFMLFASLGMPLYGVRTCAIVRDDRKKLSRTVKELFTISMVATALSLVVLLVMIGIVPKFQEYRGLLLVLSSNIWLQALGMDWLYQALEEYSYITVRSVAFKIVGIILMFMFVHEHGDYVVYAIITVIGGNGSMVLNYLRSFKLVDRVSLRECNLRQHVKPLFGLFLLSAAWSLYANMDTAMLGFLSNDTQNGYFGASVKIKQMLIACISALGTVLLPRLANYFGNGRTKEFYELLRKDSSFIMVAGFYVVVFCIFDADEIIRFLSGDTYEPAVPAMRVIMLAVFFSALYTMLSNNVLVPQGKERIPTLATVIGLISLTALEVVLIPSLGAVGAAIGTTVGEAVGALILCLYLRRDLSKMFSGENILKCIAASVVASCVLLPVRGLVSDGGLFVRLLLQGSVFTIVYFAALILMREKFTMSVILSRMS</sequence>
<evidence type="ECO:0000256" key="1">
    <source>
        <dbReference type="ARBA" id="ARBA00004651"/>
    </source>
</evidence>